<dbReference type="GeneTree" id="ENSGT01150000287295"/>
<accession>A0A7N9D717</accession>
<proteinExistence type="predicted"/>
<reference evidence="1 2" key="1">
    <citation type="submission" date="2013-03" db="EMBL/GenBank/DDBJ databases">
        <authorList>
            <person name="Warren W."/>
            <person name="Wilson R.K."/>
        </authorList>
    </citation>
    <scope>NUCLEOTIDE SEQUENCE</scope>
</reference>
<reference evidence="1" key="3">
    <citation type="submission" date="2025-09" db="UniProtKB">
        <authorList>
            <consortium name="Ensembl"/>
        </authorList>
    </citation>
    <scope>IDENTIFICATION</scope>
</reference>
<evidence type="ECO:0000313" key="1">
    <source>
        <dbReference type="Ensembl" id="ENSMFAP00000059698.1"/>
    </source>
</evidence>
<name>A0A7N9D717_MACFA</name>
<sequence>MMWKRDVGVLLKPRNYLIDLLLEIKQKDSSRVHLHNVQVCYMCIHVLCWCAAPINRSFTINCKFSGV</sequence>
<reference evidence="1" key="2">
    <citation type="submission" date="2025-08" db="UniProtKB">
        <authorList>
            <consortium name="Ensembl"/>
        </authorList>
    </citation>
    <scope>IDENTIFICATION</scope>
</reference>
<evidence type="ECO:0000313" key="2">
    <source>
        <dbReference type="Proteomes" id="UP000233100"/>
    </source>
</evidence>
<dbReference type="Proteomes" id="UP000233100">
    <property type="component" value="Chromosome 5"/>
</dbReference>
<dbReference type="AlphaFoldDB" id="A0A7N9D717"/>
<organism evidence="1 2">
    <name type="scientific">Macaca fascicularis</name>
    <name type="common">Crab-eating macaque</name>
    <name type="synonym">Cynomolgus monkey</name>
    <dbReference type="NCBI Taxonomy" id="9541"/>
    <lineage>
        <taxon>Eukaryota</taxon>
        <taxon>Metazoa</taxon>
        <taxon>Chordata</taxon>
        <taxon>Craniata</taxon>
        <taxon>Vertebrata</taxon>
        <taxon>Euteleostomi</taxon>
        <taxon>Mammalia</taxon>
        <taxon>Eutheria</taxon>
        <taxon>Euarchontoglires</taxon>
        <taxon>Primates</taxon>
        <taxon>Haplorrhini</taxon>
        <taxon>Catarrhini</taxon>
        <taxon>Cercopithecidae</taxon>
        <taxon>Cercopithecinae</taxon>
        <taxon>Macaca</taxon>
    </lineage>
</organism>
<protein>
    <submittedName>
        <fullName evidence="1">Uncharacterized protein</fullName>
    </submittedName>
</protein>
<dbReference type="Ensembl" id="ENSMFAT00000099695.1">
    <property type="protein sequence ID" value="ENSMFAP00000059698.1"/>
    <property type="gene ID" value="ENSMFAG00000056803.1"/>
</dbReference>
<keyword evidence="2" id="KW-1185">Reference proteome</keyword>